<protein>
    <submittedName>
        <fullName evidence="1">Uncharacterized protein</fullName>
    </submittedName>
</protein>
<accession>A0A1Y2BD01</accession>
<comment type="caution">
    <text evidence="1">The sequence shown here is derived from an EMBL/GenBank/DDBJ whole genome shotgun (WGS) entry which is preliminary data.</text>
</comment>
<sequence length="328" mass="36802">MAIFTRLKRLLKRHLNKPFASLTAIWIANGFVHAMNFAAPYMPVTRSHRDHFNRPRHDRQEIGNMGPVTLSKLRKHRFSKIDKRAMNVGLIGLSQASPRGPTMVAPINYYYGNTWSGYEQNMQQFHTFLNNLSSGSWWQLMAQYKSPPYSRFRGAAIIPKNLTITDELQIRPMIGDLIARNIFPSDPNALYVFISGFDSKPNQITTQGSGYCSVFCGFHSDFVSPATKFANIKYLFGGMTCNYCGNSNPWTALQLTISHEIAEAITDPLVGDVSIVGPPLAWYNEKYGEIGDICNSMMGTSISNVAGLPNQVVQKIWSNTDQKCMPLS</sequence>
<dbReference type="OrthoDB" id="2117826at2759"/>
<proteinExistence type="predicted"/>
<name>A0A1Y2BD01_9FUNG</name>
<keyword evidence="2" id="KW-1185">Reference proteome</keyword>
<evidence type="ECO:0000313" key="1">
    <source>
        <dbReference type="EMBL" id="ORY32709.1"/>
    </source>
</evidence>
<evidence type="ECO:0000313" key="2">
    <source>
        <dbReference type="Proteomes" id="UP000193642"/>
    </source>
</evidence>
<reference evidence="1 2" key="1">
    <citation type="submission" date="2016-07" db="EMBL/GenBank/DDBJ databases">
        <title>Pervasive Adenine N6-methylation of Active Genes in Fungi.</title>
        <authorList>
            <consortium name="DOE Joint Genome Institute"/>
            <person name="Mondo S.J."/>
            <person name="Dannebaum R.O."/>
            <person name="Kuo R.C."/>
            <person name="Labutti K."/>
            <person name="Haridas S."/>
            <person name="Kuo A."/>
            <person name="Salamov A."/>
            <person name="Ahrendt S.R."/>
            <person name="Lipzen A."/>
            <person name="Sullivan W."/>
            <person name="Andreopoulos W.B."/>
            <person name="Clum A."/>
            <person name="Lindquist E."/>
            <person name="Daum C."/>
            <person name="Ramamoorthy G.K."/>
            <person name="Gryganskyi A."/>
            <person name="Culley D."/>
            <person name="Magnuson J.K."/>
            <person name="James T.Y."/>
            <person name="O'Malley M.A."/>
            <person name="Stajich J.E."/>
            <person name="Spatafora J.W."/>
            <person name="Visel A."/>
            <person name="Grigoriev I.V."/>
        </authorList>
    </citation>
    <scope>NUCLEOTIDE SEQUENCE [LARGE SCALE GENOMIC DNA]</scope>
    <source>
        <strain evidence="1 2">JEL800</strain>
    </source>
</reference>
<dbReference type="EMBL" id="MCGO01000070">
    <property type="protein sequence ID" value="ORY32709.1"/>
    <property type="molecule type" value="Genomic_DNA"/>
</dbReference>
<dbReference type="Proteomes" id="UP000193642">
    <property type="component" value="Unassembled WGS sequence"/>
</dbReference>
<dbReference type="AlphaFoldDB" id="A0A1Y2BD01"/>
<gene>
    <name evidence="1" type="ORF">BCR33DRAFT_723372</name>
</gene>
<organism evidence="1 2">
    <name type="scientific">Rhizoclosmatium globosum</name>
    <dbReference type="NCBI Taxonomy" id="329046"/>
    <lineage>
        <taxon>Eukaryota</taxon>
        <taxon>Fungi</taxon>
        <taxon>Fungi incertae sedis</taxon>
        <taxon>Chytridiomycota</taxon>
        <taxon>Chytridiomycota incertae sedis</taxon>
        <taxon>Chytridiomycetes</taxon>
        <taxon>Chytridiales</taxon>
        <taxon>Chytriomycetaceae</taxon>
        <taxon>Rhizoclosmatium</taxon>
    </lineage>
</organism>